<gene>
    <name evidence="2" type="ORF">FH965_32490</name>
</gene>
<dbReference type="InterPro" id="IPR016040">
    <property type="entry name" value="NAD(P)-bd_dom"/>
</dbReference>
<dbReference type="PANTHER" id="PTHR43162">
    <property type="match status" value="1"/>
</dbReference>
<feature type="domain" description="NAD(P)-binding" evidence="1">
    <location>
        <begin position="9"/>
        <end position="138"/>
    </location>
</feature>
<dbReference type="InterPro" id="IPR036291">
    <property type="entry name" value="NAD(P)-bd_dom_sf"/>
</dbReference>
<dbReference type="Proteomes" id="UP000316806">
    <property type="component" value="Chromosome"/>
</dbReference>
<dbReference type="InterPro" id="IPR051604">
    <property type="entry name" value="Ergot_Alk_Oxidoreductase"/>
</dbReference>
<dbReference type="Pfam" id="PF13460">
    <property type="entry name" value="NAD_binding_10"/>
    <property type="match status" value="1"/>
</dbReference>
<dbReference type="SUPFAM" id="SSF51735">
    <property type="entry name" value="NAD(P)-binding Rossmann-fold domains"/>
    <property type="match status" value="1"/>
</dbReference>
<evidence type="ECO:0000313" key="3">
    <source>
        <dbReference type="Proteomes" id="UP000316806"/>
    </source>
</evidence>
<reference evidence="2 3" key="1">
    <citation type="journal article" date="2019" name="J. Ind. Microbiol. Biotechnol.">
        <title>The complete genomic sequence of Streptomyces spectabilis NRRL-2792 and identification of secondary metabolite biosynthetic gene clusters.</title>
        <authorList>
            <person name="Sinha A."/>
            <person name="Phillips-Salemka S."/>
            <person name="Niraula T.A."/>
            <person name="Short K.A."/>
            <person name="Niraula N.P."/>
        </authorList>
    </citation>
    <scope>NUCLEOTIDE SEQUENCE [LARGE SCALE GENOMIC DNA]</scope>
    <source>
        <strain evidence="2 3">NRRL 2792</strain>
    </source>
</reference>
<protein>
    <submittedName>
        <fullName evidence="2">SDR family oxidoreductase</fullName>
    </submittedName>
</protein>
<organism evidence="2 3">
    <name type="scientific">Streptomyces spectabilis</name>
    <dbReference type="NCBI Taxonomy" id="68270"/>
    <lineage>
        <taxon>Bacteria</taxon>
        <taxon>Bacillati</taxon>
        <taxon>Actinomycetota</taxon>
        <taxon>Actinomycetes</taxon>
        <taxon>Kitasatosporales</taxon>
        <taxon>Streptomycetaceae</taxon>
        <taxon>Streptomyces</taxon>
    </lineage>
</organism>
<dbReference type="AlphaFoldDB" id="A0A516RGB3"/>
<name>A0A516RGB3_STRST</name>
<dbReference type="PANTHER" id="PTHR43162:SF1">
    <property type="entry name" value="PRESTALK A DIFFERENTIATION PROTEIN A"/>
    <property type="match status" value="1"/>
</dbReference>
<dbReference type="RefSeq" id="WP_144321899.1">
    <property type="nucleotide sequence ID" value="NZ_CP040916.1"/>
</dbReference>
<accession>A0A516RGB3</accession>
<evidence type="ECO:0000259" key="1">
    <source>
        <dbReference type="Pfam" id="PF13460"/>
    </source>
</evidence>
<dbReference type="EMBL" id="CP040916">
    <property type="protein sequence ID" value="QDQ14691.1"/>
    <property type="molecule type" value="Genomic_DNA"/>
</dbReference>
<sequence length="253" mass="26657">MAASILVTGGTGTLGRLVVPLLRAAGHEVRVLTRHAHAPGDGITYVTGDLVKGEGVEEAVAGVDTVLHLAGGPKGDAEAAGHLVRAAGQAGVRHLVYISVIGADRVPLGWFRSKLAAERAVAESGIPWTTLRAAQFHDLVLTMAEKMAKLPVLPVPGGLRFQPVDAREVAARLAELTLGEPAGLVADLAGPKVYGMGELNRGYLKARGKHRLLMPVRMPGKAGRAYRAGENLTLDGALVGERTWEEFLAERVR</sequence>
<evidence type="ECO:0000313" key="2">
    <source>
        <dbReference type="EMBL" id="QDQ14691.1"/>
    </source>
</evidence>
<dbReference type="Gene3D" id="3.40.50.720">
    <property type="entry name" value="NAD(P)-binding Rossmann-like Domain"/>
    <property type="match status" value="1"/>
</dbReference>
<proteinExistence type="predicted"/>